<accession>A0AAV9IRY6</accession>
<feature type="region of interest" description="Disordered" evidence="1">
    <location>
        <begin position="318"/>
        <end position="344"/>
    </location>
</feature>
<keyword evidence="3" id="KW-1185">Reference proteome</keyword>
<reference evidence="2 3" key="1">
    <citation type="submission" date="2022-07" db="EMBL/GenBank/DDBJ databases">
        <title>Genome-wide signatures of adaptation to extreme environments.</title>
        <authorList>
            <person name="Cho C.H."/>
            <person name="Yoon H.S."/>
        </authorList>
    </citation>
    <scope>NUCLEOTIDE SEQUENCE [LARGE SCALE GENOMIC DNA]</scope>
    <source>
        <strain evidence="2 3">DBV 063 E5</strain>
    </source>
</reference>
<feature type="region of interest" description="Disordered" evidence="1">
    <location>
        <begin position="59"/>
        <end position="81"/>
    </location>
</feature>
<feature type="region of interest" description="Disordered" evidence="1">
    <location>
        <begin position="14"/>
        <end position="35"/>
    </location>
</feature>
<dbReference type="EMBL" id="JANCYW010000003">
    <property type="protein sequence ID" value="KAK4534836.1"/>
    <property type="molecule type" value="Genomic_DNA"/>
</dbReference>
<comment type="caution">
    <text evidence="2">The sequence shown here is derived from an EMBL/GenBank/DDBJ whole genome shotgun (WGS) entry which is preliminary data.</text>
</comment>
<feature type="region of interest" description="Disordered" evidence="1">
    <location>
        <begin position="108"/>
        <end position="145"/>
    </location>
</feature>
<evidence type="ECO:0000256" key="1">
    <source>
        <dbReference type="SAM" id="MobiDB-lite"/>
    </source>
</evidence>
<sequence length="428" mass="47330">MLKSSDIQALQRLAGLSGGGCGRQQATPTGRDGVAAPALEISNVTVGSGTGNVSLESLSRSKLRLTEDGTDSPPSPEPEDVDVAALEQTYRWQRARQREQALVAARAATPMRKRQEMHDEPGDEAAVQRPRKTKPRNRRRPLADTQPRVLRANRLSLPKTGIHAHRRSSTKDATDDARDFRACLLDTPTHIVHRPVRPDDPHWEVVQLQQALAAAEERALLHEEFAAAEHAERCAADMAHRRYLQQTHQLQQHVASLVQAMSSVKTDAEDLLAQWQRHGPSAIVRHLEPALRGMLDTLNVAEHVMRAEIDYVRESLPARGGEESAAKSVPGSASPGEEHAVPDACARTPSDRWEAWWPVRETSIGGRAEINRPPGTLCTGTPQWWNGPQEASPLAPILHDSRHDEYYVGNSTPDPDMLLFGQRRHPYA</sequence>
<dbReference type="AlphaFoldDB" id="A0AAV9IRY6"/>
<evidence type="ECO:0000313" key="2">
    <source>
        <dbReference type="EMBL" id="KAK4534836.1"/>
    </source>
</evidence>
<dbReference type="Proteomes" id="UP001301350">
    <property type="component" value="Unassembled WGS sequence"/>
</dbReference>
<protein>
    <submittedName>
        <fullName evidence="2">Uncharacterized protein</fullName>
    </submittedName>
</protein>
<gene>
    <name evidence="2" type="ORF">CDCA_CDCA03G0861</name>
</gene>
<proteinExistence type="predicted"/>
<organism evidence="2 3">
    <name type="scientific">Cyanidium caldarium</name>
    <name type="common">Red alga</name>
    <dbReference type="NCBI Taxonomy" id="2771"/>
    <lineage>
        <taxon>Eukaryota</taxon>
        <taxon>Rhodophyta</taxon>
        <taxon>Bangiophyceae</taxon>
        <taxon>Cyanidiales</taxon>
        <taxon>Cyanidiaceae</taxon>
        <taxon>Cyanidium</taxon>
    </lineage>
</organism>
<feature type="compositionally biased region" description="Basic residues" evidence="1">
    <location>
        <begin position="129"/>
        <end position="140"/>
    </location>
</feature>
<name>A0AAV9IRY6_CYACA</name>
<evidence type="ECO:0000313" key="3">
    <source>
        <dbReference type="Proteomes" id="UP001301350"/>
    </source>
</evidence>